<keyword evidence="2" id="KW-1185">Reference proteome</keyword>
<evidence type="ECO:0000313" key="1">
    <source>
        <dbReference type="EMBL" id="AUI69848.2"/>
    </source>
</evidence>
<dbReference type="AlphaFoldDB" id="A0A2N9YH46"/>
<organism evidence="1 2">
    <name type="scientific">Beggiatoa leptomitoformis</name>
    <dbReference type="NCBI Taxonomy" id="288004"/>
    <lineage>
        <taxon>Bacteria</taxon>
        <taxon>Pseudomonadati</taxon>
        <taxon>Pseudomonadota</taxon>
        <taxon>Gammaproteobacteria</taxon>
        <taxon>Thiotrichales</taxon>
        <taxon>Thiotrichaceae</taxon>
        <taxon>Beggiatoa</taxon>
    </lineage>
</organism>
<dbReference type="EMBL" id="CP018889">
    <property type="protein sequence ID" value="AUI69848.2"/>
    <property type="molecule type" value="Genomic_DNA"/>
</dbReference>
<protein>
    <submittedName>
        <fullName evidence="1">Uncharacterized protein</fullName>
    </submittedName>
</protein>
<evidence type="ECO:0000313" key="2">
    <source>
        <dbReference type="Proteomes" id="UP000234271"/>
    </source>
</evidence>
<name>A0A2N9YH46_9GAMM</name>
<reference evidence="2" key="1">
    <citation type="submission" date="2016-12" db="EMBL/GenBank/DDBJ databases">
        <title>Complete Genome Sequence of Beggiatoa leptomitiformis D-401.</title>
        <authorList>
            <person name="Fomenkov A."/>
            <person name="Vincze T."/>
            <person name="Grabovich M."/>
            <person name="Anton B.P."/>
            <person name="Dubinina G."/>
            <person name="Orlova M."/>
            <person name="Belousova E."/>
            <person name="Roberts R.J."/>
        </authorList>
    </citation>
    <scope>NUCLEOTIDE SEQUENCE [LARGE SCALE GENOMIC DNA]</scope>
    <source>
        <strain evidence="2">D-401</strain>
    </source>
</reference>
<dbReference type="RefSeq" id="WP_145917084.1">
    <property type="nucleotide sequence ID" value="NZ_CP012373.2"/>
</dbReference>
<dbReference type="Proteomes" id="UP000234271">
    <property type="component" value="Chromosome"/>
</dbReference>
<gene>
    <name evidence="1" type="ORF">BLE401_14885</name>
</gene>
<proteinExistence type="predicted"/>
<sequence>MTEVKMMGIEDVYFDVAALQKKYGSLTTFEALQIVVAFKQSVAINSFTEMYGHSSDTNLVLAEAINSFTEAFREAHLIQVGTNSLHPTVLEKQAMALGEISSGLNEIASAIRECQME</sequence>
<accession>A0A2N9YH46</accession>